<protein>
    <submittedName>
        <fullName evidence="3">10198_t:CDS:1</fullName>
    </submittedName>
</protein>
<keyword evidence="4" id="KW-1185">Reference proteome</keyword>
<dbReference type="Pfam" id="PF00173">
    <property type="entry name" value="Cyt-b5"/>
    <property type="match status" value="1"/>
</dbReference>
<organism evidence="3 4">
    <name type="scientific">Diversispora eburnea</name>
    <dbReference type="NCBI Taxonomy" id="1213867"/>
    <lineage>
        <taxon>Eukaryota</taxon>
        <taxon>Fungi</taxon>
        <taxon>Fungi incertae sedis</taxon>
        <taxon>Mucoromycota</taxon>
        <taxon>Glomeromycotina</taxon>
        <taxon>Glomeromycetes</taxon>
        <taxon>Diversisporales</taxon>
        <taxon>Diversisporaceae</taxon>
        <taxon>Diversispora</taxon>
    </lineage>
</organism>
<proteinExistence type="inferred from homology"/>
<dbReference type="OrthoDB" id="899at2759"/>
<evidence type="ECO:0000256" key="1">
    <source>
        <dbReference type="ARBA" id="ARBA00038357"/>
    </source>
</evidence>
<feature type="domain" description="Cytochrome b5 heme-binding" evidence="2">
    <location>
        <begin position="15"/>
        <end position="62"/>
    </location>
</feature>
<evidence type="ECO:0000259" key="2">
    <source>
        <dbReference type="Pfam" id="PF00173"/>
    </source>
</evidence>
<sequence length="80" mass="8469">MSKVPPASANYDGTDENKPIYVAVKGTVFDVTTDPAKRDTYKPGASYHVFAGKDASKALGLSSLQPEDVIADYSSLDASQ</sequence>
<evidence type="ECO:0000313" key="3">
    <source>
        <dbReference type="EMBL" id="CAG8585588.1"/>
    </source>
</evidence>
<dbReference type="EMBL" id="CAJVPK010001407">
    <property type="protein sequence ID" value="CAG8585588.1"/>
    <property type="molecule type" value="Genomic_DNA"/>
</dbReference>
<dbReference type="SUPFAM" id="SSF55856">
    <property type="entry name" value="Cytochrome b5-like heme/steroid binding domain"/>
    <property type="match status" value="1"/>
</dbReference>
<dbReference type="Proteomes" id="UP000789706">
    <property type="component" value="Unassembled WGS sequence"/>
</dbReference>
<evidence type="ECO:0000313" key="4">
    <source>
        <dbReference type="Proteomes" id="UP000789706"/>
    </source>
</evidence>
<dbReference type="GO" id="GO:0005783">
    <property type="term" value="C:endoplasmic reticulum"/>
    <property type="evidence" value="ECO:0007669"/>
    <property type="project" value="TreeGrafter"/>
</dbReference>
<comment type="similarity">
    <text evidence="1">Belongs to the cytochrome b5 family. MAPR subfamily.</text>
</comment>
<accession>A0A9N9BZR4</accession>
<name>A0A9N9BZR4_9GLOM</name>
<dbReference type="InterPro" id="IPR050577">
    <property type="entry name" value="MAPR/NEUFC/NENF-like"/>
</dbReference>
<dbReference type="InterPro" id="IPR036400">
    <property type="entry name" value="Cyt_B5-like_heme/steroid_sf"/>
</dbReference>
<comment type="caution">
    <text evidence="3">The sequence shown here is derived from an EMBL/GenBank/DDBJ whole genome shotgun (WGS) entry which is preliminary data.</text>
</comment>
<dbReference type="AlphaFoldDB" id="A0A9N9BZR4"/>
<dbReference type="InterPro" id="IPR001199">
    <property type="entry name" value="Cyt_B5-like_heme/steroid-bd"/>
</dbReference>
<gene>
    <name evidence="3" type="ORF">DEBURN_LOCUS8790</name>
</gene>
<reference evidence="3" key="1">
    <citation type="submission" date="2021-06" db="EMBL/GenBank/DDBJ databases">
        <authorList>
            <person name="Kallberg Y."/>
            <person name="Tangrot J."/>
            <person name="Rosling A."/>
        </authorList>
    </citation>
    <scope>NUCLEOTIDE SEQUENCE</scope>
    <source>
        <strain evidence="3">AZ414A</strain>
    </source>
</reference>
<dbReference type="Gene3D" id="3.10.120.10">
    <property type="entry name" value="Cytochrome b5-like heme/steroid binding domain"/>
    <property type="match status" value="1"/>
</dbReference>
<dbReference type="PANTHER" id="PTHR10281">
    <property type="entry name" value="MEMBRANE-ASSOCIATED PROGESTERONE RECEPTOR COMPONENT-RELATED"/>
    <property type="match status" value="1"/>
</dbReference>
<feature type="non-terminal residue" evidence="3">
    <location>
        <position position="1"/>
    </location>
</feature>
<dbReference type="PANTHER" id="PTHR10281:SF115">
    <property type="entry name" value="BINDING PROTEIN, PUTATIVE (AFU_ORTHOLOGUE AFUA_4G06240)-RELATED"/>
    <property type="match status" value="1"/>
</dbReference>
<dbReference type="GO" id="GO:0016020">
    <property type="term" value="C:membrane"/>
    <property type="evidence" value="ECO:0007669"/>
    <property type="project" value="TreeGrafter"/>
</dbReference>